<dbReference type="GO" id="GO:0005886">
    <property type="term" value="C:plasma membrane"/>
    <property type="evidence" value="ECO:0007669"/>
    <property type="project" value="TreeGrafter"/>
</dbReference>
<organism evidence="9 10">
    <name type="scientific">Rhamnella rubrinervis</name>
    <dbReference type="NCBI Taxonomy" id="2594499"/>
    <lineage>
        <taxon>Eukaryota</taxon>
        <taxon>Viridiplantae</taxon>
        <taxon>Streptophyta</taxon>
        <taxon>Embryophyta</taxon>
        <taxon>Tracheophyta</taxon>
        <taxon>Spermatophyta</taxon>
        <taxon>Magnoliopsida</taxon>
        <taxon>eudicotyledons</taxon>
        <taxon>Gunneridae</taxon>
        <taxon>Pentapetalae</taxon>
        <taxon>rosids</taxon>
        <taxon>fabids</taxon>
        <taxon>Rosales</taxon>
        <taxon>Rhamnaceae</taxon>
        <taxon>rhamnoid group</taxon>
        <taxon>Rhamneae</taxon>
        <taxon>Rhamnella</taxon>
    </lineage>
</organism>
<evidence type="ECO:0000256" key="3">
    <source>
        <dbReference type="ARBA" id="ARBA00022737"/>
    </source>
</evidence>
<name>A0A8K0HT57_9ROSA</name>
<evidence type="ECO:0000256" key="5">
    <source>
        <dbReference type="ARBA" id="ARBA00023043"/>
    </source>
</evidence>
<feature type="domain" description="PGG" evidence="8">
    <location>
        <begin position="82"/>
        <end position="157"/>
    </location>
</feature>
<keyword evidence="3" id="KW-0677">Repeat</keyword>
<feature type="transmembrane region" description="Helical" evidence="7">
    <location>
        <begin position="91"/>
        <end position="113"/>
    </location>
</feature>
<protein>
    <recommendedName>
        <fullName evidence="8">PGG domain-containing protein</fullName>
    </recommendedName>
</protein>
<gene>
    <name evidence="9" type="ORF">FNV43_RR02538</name>
</gene>
<dbReference type="PANTHER" id="PTHR24186">
    <property type="entry name" value="PROTEIN PHOSPHATASE 1 REGULATORY SUBUNIT"/>
    <property type="match status" value="1"/>
</dbReference>
<evidence type="ECO:0000256" key="6">
    <source>
        <dbReference type="ARBA" id="ARBA00023136"/>
    </source>
</evidence>
<dbReference type="InterPro" id="IPR026961">
    <property type="entry name" value="PGG_dom"/>
</dbReference>
<evidence type="ECO:0000313" key="10">
    <source>
        <dbReference type="Proteomes" id="UP000796880"/>
    </source>
</evidence>
<keyword evidence="2 7" id="KW-0812">Transmembrane</keyword>
<keyword evidence="10" id="KW-1185">Reference proteome</keyword>
<evidence type="ECO:0000259" key="8">
    <source>
        <dbReference type="Pfam" id="PF13962"/>
    </source>
</evidence>
<reference evidence="9" key="1">
    <citation type="submission" date="2020-03" db="EMBL/GenBank/DDBJ databases">
        <title>A high-quality chromosome-level genome assembly of a woody plant with both climbing and erect habits, Rhamnella rubrinervis.</title>
        <authorList>
            <person name="Lu Z."/>
            <person name="Yang Y."/>
            <person name="Zhu X."/>
            <person name="Sun Y."/>
        </authorList>
    </citation>
    <scope>NUCLEOTIDE SEQUENCE</scope>
    <source>
        <strain evidence="9">BYM</strain>
        <tissue evidence="9">Leaf</tissue>
    </source>
</reference>
<evidence type="ECO:0000256" key="1">
    <source>
        <dbReference type="ARBA" id="ARBA00004141"/>
    </source>
</evidence>
<evidence type="ECO:0000256" key="2">
    <source>
        <dbReference type="ARBA" id="ARBA00022692"/>
    </source>
</evidence>
<dbReference type="Pfam" id="PF13962">
    <property type="entry name" value="PGG"/>
    <property type="match status" value="1"/>
</dbReference>
<comment type="caution">
    <text evidence="9">The sequence shown here is derived from an EMBL/GenBank/DDBJ whole genome shotgun (WGS) entry which is preliminary data.</text>
</comment>
<comment type="subcellular location">
    <subcellularLocation>
        <location evidence="1">Membrane</location>
        <topology evidence="1">Multi-pass membrane protein</topology>
    </subcellularLocation>
</comment>
<feature type="transmembrane region" description="Helical" evidence="7">
    <location>
        <begin position="133"/>
        <end position="154"/>
    </location>
</feature>
<dbReference type="PANTHER" id="PTHR24186:SF36">
    <property type="entry name" value="SERINE_THREONINE-PROTEIN PHOSPHATASE 6 REGULATORY ANKYRIN REPEAT SUBUNIT A-LIKE"/>
    <property type="match status" value="1"/>
</dbReference>
<proteinExistence type="predicted"/>
<sequence>MKRSRWSTRLGTFTLCSAHRGNVSIIKVSLECDPQTAYFKDKNGQIPLQVGAYVNECVYVNLSTHTSRNPFATQKSKSITSQVDNAKEATLAVAALIATVTFAAGFTLPGGYVSNKGMDQGTAVVKKNTAFEAFVITDTIALVLSTAAVFTCYMTHRTNSELSSTIMELDCGSH</sequence>
<dbReference type="OrthoDB" id="10040922at2759"/>
<keyword evidence="4 7" id="KW-1133">Transmembrane helix</keyword>
<keyword evidence="6 7" id="KW-0472">Membrane</keyword>
<dbReference type="Proteomes" id="UP000796880">
    <property type="component" value="Unassembled WGS sequence"/>
</dbReference>
<evidence type="ECO:0000256" key="7">
    <source>
        <dbReference type="SAM" id="Phobius"/>
    </source>
</evidence>
<dbReference type="EMBL" id="VOIH02000001">
    <property type="protein sequence ID" value="KAF3457878.1"/>
    <property type="molecule type" value="Genomic_DNA"/>
</dbReference>
<dbReference type="AlphaFoldDB" id="A0A8K0HT57"/>
<accession>A0A8K0HT57</accession>
<evidence type="ECO:0000313" key="9">
    <source>
        <dbReference type="EMBL" id="KAF3457878.1"/>
    </source>
</evidence>
<keyword evidence="5" id="KW-0040">ANK repeat</keyword>
<evidence type="ECO:0000256" key="4">
    <source>
        <dbReference type="ARBA" id="ARBA00022989"/>
    </source>
</evidence>